<keyword evidence="6" id="KW-1185">Reference proteome</keyword>
<accession>A0ABW8EI80</accession>
<feature type="region of interest" description="Disordered" evidence="3">
    <location>
        <begin position="61"/>
        <end position="81"/>
    </location>
</feature>
<proteinExistence type="predicted"/>
<dbReference type="SUPFAM" id="SSF52821">
    <property type="entry name" value="Rhodanese/Cell cycle control phosphatase"/>
    <property type="match status" value="2"/>
</dbReference>
<evidence type="ECO:0000313" key="5">
    <source>
        <dbReference type="EMBL" id="MFJ2822947.1"/>
    </source>
</evidence>
<dbReference type="RefSeq" id="WP_402381984.1">
    <property type="nucleotide sequence ID" value="NZ_JBIUYY010000007.1"/>
</dbReference>
<feature type="region of interest" description="Disordered" evidence="3">
    <location>
        <begin position="191"/>
        <end position="222"/>
    </location>
</feature>
<keyword evidence="2" id="KW-0677">Repeat</keyword>
<feature type="domain" description="Rhodanese" evidence="4">
    <location>
        <begin position="179"/>
        <end position="289"/>
    </location>
</feature>
<dbReference type="PANTHER" id="PTHR11364:SF27">
    <property type="entry name" value="SULFURTRANSFERASE"/>
    <property type="match status" value="1"/>
</dbReference>
<evidence type="ECO:0000256" key="2">
    <source>
        <dbReference type="ARBA" id="ARBA00022737"/>
    </source>
</evidence>
<dbReference type="Proteomes" id="UP001617351">
    <property type="component" value="Unassembled WGS sequence"/>
</dbReference>
<dbReference type="SMART" id="SM00450">
    <property type="entry name" value="RHOD"/>
    <property type="match status" value="2"/>
</dbReference>
<protein>
    <submittedName>
        <fullName evidence="5">Sulfurtransferase</fullName>
        <ecNumber evidence="5">2.8.1.-</ecNumber>
    </submittedName>
</protein>
<dbReference type="PANTHER" id="PTHR11364">
    <property type="entry name" value="THIOSULFATE SULFERTANSFERASE"/>
    <property type="match status" value="1"/>
</dbReference>
<evidence type="ECO:0000259" key="4">
    <source>
        <dbReference type="PROSITE" id="PS50206"/>
    </source>
</evidence>
<dbReference type="PROSITE" id="PS50206">
    <property type="entry name" value="RHODANESE_3"/>
    <property type="match status" value="2"/>
</dbReference>
<dbReference type="Pfam" id="PF00581">
    <property type="entry name" value="Rhodanese"/>
    <property type="match status" value="2"/>
</dbReference>
<evidence type="ECO:0000256" key="1">
    <source>
        <dbReference type="ARBA" id="ARBA00022679"/>
    </source>
</evidence>
<dbReference type="EMBL" id="JBIUYY010000007">
    <property type="protein sequence ID" value="MFJ2822947.1"/>
    <property type="molecule type" value="Genomic_DNA"/>
</dbReference>
<dbReference type="InterPro" id="IPR001763">
    <property type="entry name" value="Rhodanese-like_dom"/>
</dbReference>
<keyword evidence="1 5" id="KW-0808">Transferase</keyword>
<evidence type="ECO:0000313" key="6">
    <source>
        <dbReference type="Proteomes" id="UP001617351"/>
    </source>
</evidence>
<dbReference type="InterPro" id="IPR045078">
    <property type="entry name" value="TST/MPST-like"/>
</dbReference>
<gene>
    <name evidence="5" type="ORF">ACIO7M_17795</name>
</gene>
<evidence type="ECO:0000256" key="3">
    <source>
        <dbReference type="SAM" id="MobiDB-lite"/>
    </source>
</evidence>
<feature type="region of interest" description="Disordered" evidence="3">
    <location>
        <begin position="291"/>
        <end position="310"/>
    </location>
</feature>
<feature type="domain" description="Rhodanese" evidence="4">
    <location>
        <begin position="37"/>
        <end position="147"/>
    </location>
</feature>
<dbReference type="CDD" id="cd01448">
    <property type="entry name" value="TST_Repeat_1"/>
    <property type="match status" value="1"/>
</dbReference>
<feature type="compositionally biased region" description="Gly residues" evidence="3">
    <location>
        <begin position="295"/>
        <end position="310"/>
    </location>
</feature>
<sequence length="310" mass="31209">MNDATASPAATSVAAAAADGLPGPLVSADRLAAQRAAGAAVVLFDASVGAHRGAARRIPGARPFDLDGDLSDHTSAVPHTMPGAPQFTEAMRALGVHDTDTVVVYDAQGVYSSARAWWMLRAMGFDRVAVLDGGLPAWTAAGHPVEPVPAAYDGPRGDFTARPRPGLIVDADTVAAALADPAAAVLDARTRERYAGTAPEPRPGLRGGHMPGSASLPFGELQRDGGLMRPADELRTAFAAAAGERERLYFSCGSGVTACVLALGATLAGYGDLAVYDGSWSEWGLPSARPVATGAGAGAEGGAAGGSGSP</sequence>
<dbReference type="Gene3D" id="3.40.250.10">
    <property type="entry name" value="Rhodanese-like domain"/>
    <property type="match status" value="2"/>
</dbReference>
<comment type="caution">
    <text evidence="5">The sequence shown here is derived from an EMBL/GenBank/DDBJ whole genome shotgun (WGS) entry which is preliminary data.</text>
</comment>
<dbReference type="GO" id="GO:0016740">
    <property type="term" value="F:transferase activity"/>
    <property type="evidence" value="ECO:0007669"/>
    <property type="project" value="UniProtKB-KW"/>
</dbReference>
<organism evidence="5 6">
    <name type="scientific">Streptomyces toxytricini</name>
    <name type="common">Actinomyces toxytricini</name>
    <dbReference type="NCBI Taxonomy" id="67369"/>
    <lineage>
        <taxon>Bacteria</taxon>
        <taxon>Bacillati</taxon>
        <taxon>Actinomycetota</taxon>
        <taxon>Actinomycetes</taxon>
        <taxon>Kitasatosporales</taxon>
        <taxon>Streptomycetaceae</taxon>
        <taxon>Streptomyces</taxon>
    </lineage>
</organism>
<reference evidence="5 6" key="1">
    <citation type="submission" date="2024-10" db="EMBL/GenBank/DDBJ databases">
        <title>The Natural Products Discovery Center: Release of the First 8490 Sequenced Strains for Exploring Actinobacteria Biosynthetic Diversity.</title>
        <authorList>
            <person name="Kalkreuter E."/>
            <person name="Kautsar S.A."/>
            <person name="Yang D."/>
            <person name="Bader C.D."/>
            <person name="Teijaro C.N."/>
            <person name="Fluegel L."/>
            <person name="Davis C.M."/>
            <person name="Simpson J.R."/>
            <person name="Lauterbach L."/>
            <person name="Steele A.D."/>
            <person name="Gui C."/>
            <person name="Meng S."/>
            <person name="Li G."/>
            <person name="Viehrig K."/>
            <person name="Ye F."/>
            <person name="Su P."/>
            <person name="Kiefer A.F."/>
            <person name="Nichols A."/>
            <person name="Cepeda A.J."/>
            <person name="Yan W."/>
            <person name="Fan B."/>
            <person name="Jiang Y."/>
            <person name="Adhikari A."/>
            <person name="Zheng C.-J."/>
            <person name="Schuster L."/>
            <person name="Cowan T.M."/>
            <person name="Smanski M.J."/>
            <person name="Chevrette M.G."/>
            <person name="De Carvalho L.P.S."/>
            <person name="Shen B."/>
        </authorList>
    </citation>
    <scope>NUCLEOTIDE SEQUENCE [LARGE SCALE GENOMIC DNA]</scope>
    <source>
        <strain evidence="5 6">NPDC087220</strain>
    </source>
</reference>
<dbReference type="EC" id="2.8.1.-" evidence="5"/>
<dbReference type="InterPro" id="IPR036873">
    <property type="entry name" value="Rhodanese-like_dom_sf"/>
</dbReference>
<name>A0ABW8EI80_STRT5</name>
<dbReference type="CDD" id="cd01449">
    <property type="entry name" value="TST_Repeat_2"/>
    <property type="match status" value="1"/>
</dbReference>